<dbReference type="Pfam" id="PF12874">
    <property type="entry name" value="zf-met"/>
    <property type="match status" value="1"/>
</dbReference>
<accession>A0A6A6EPR3</accession>
<evidence type="ECO:0000313" key="12">
    <source>
        <dbReference type="Proteomes" id="UP000800200"/>
    </source>
</evidence>
<evidence type="ECO:0000256" key="9">
    <source>
        <dbReference type="SAM" id="MobiDB-lite"/>
    </source>
</evidence>
<keyword evidence="6" id="KW-0804">Transcription</keyword>
<dbReference type="Gene3D" id="3.30.160.60">
    <property type="entry name" value="Classic Zinc Finger"/>
    <property type="match status" value="6"/>
</dbReference>
<evidence type="ECO:0000256" key="5">
    <source>
        <dbReference type="ARBA" id="ARBA00023015"/>
    </source>
</evidence>
<dbReference type="PANTHER" id="PTHR46179:SF13">
    <property type="entry name" value="C2H2-TYPE DOMAIN-CONTAINING PROTEIN"/>
    <property type="match status" value="1"/>
</dbReference>
<evidence type="ECO:0000256" key="1">
    <source>
        <dbReference type="ARBA" id="ARBA00004123"/>
    </source>
</evidence>
<keyword evidence="3 8" id="KW-0863">Zinc-finger</keyword>
<keyword evidence="5" id="KW-0805">Transcription regulation</keyword>
<feature type="non-terminal residue" evidence="11">
    <location>
        <position position="1"/>
    </location>
</feature>
<evidence type="ECO:0000256" key="3">
    <source>
        <dbReference type="ARBA" id="ARBA00022771"/>
    </source>
</evidence>
<feature type="domain" description="C2H2-type" evidence="10">
    <location>
        <begin position="109"/>
        <end position="138"/>
    </location>
</feature>
<evidence type="ECO:0000256" key="8">
    <source>
        <dbReference type="PROSITE-ProRule" id="PRU00042"/>
    </source>
</evidence>
<dbReference type="PANTHER" id="PTHR46179">
    <property type="entry name" value="ZINC FINGER PROTEIN"/>
    <property type="match status" value="1"/>
</dbReference>
<dbReference type="SMART" id="SM00355">
    <property type="entry name" value="ZnF_C2H2"/>
    <property type="match status" value="10"/>
</dbReference>
<comment type="subcellular location">
    <subcellularLocation>
        <location evidence="1">Nucleus</location>
    </subcellularLocation>
</comment>
<evidence type="ECO:0000259" key="10">
    <source>
        <dbReference type="PROSITE" id="PS50157"/>
    </source>
</evidence>
<sequence length="449" mass="51219">EDVYTPDNSSETQAEDETESASVDDPKAAFTVTGTPRAQSEARRLWNHVCPIEGCGKRFNRPCRLETHMRSHTKERPFACPHNECDKTFLRNEHLQRHLNSAHSTNRKYLCGWDGCGKGFATRERLRRHQEAHEVKETKRCKDYPPCNKTFRKHSTLEAHIRTEHLNAKAFPCTHIDEKTGQRCTNGYDSANNLRRHIGHAHGGDRYICATCSYPETVDTDEGLSSPPIDPVTFPTYTDLRVHVMERHPPICRACGLKCASQATLKAHIEIAHEPPPGGLRKYPCPYPDCDRVFTRNGNLKVHIKSVHKNLRNFICGLFDVLESNKPDVKAWNGEGACGFAASTKSTLEQHIQTQHLNLTNRKQQRKAAKAKKRVEPPSLIQLLTGVGYEERRPIPCLIPDCEIRFMRDYDLRQHLRAAHHLLPETIDEMVMERDALQGGHFWVGGYEE</sequence>
<keyword evidence="4" id="KW-0862">Zinc</keyword>
<feature type="domain" description="C2H2-type" evidence="10">
    <location>
        <begin position="283"/>
        <end position="313"/>
    </location>
</feature>
<evidence type="ECO:0000256" key="6">
    <source>
        <dbReference type="ARBA" id="ARBA00023163"/>
    </source>
</evidence>
<name>A0A6A6EPR3_9PEZI</name>
<feature type="non-terminal residue" evidence="11">
    <location>
        <position position="449"/>
    </location>
</feature>
<dbReference type="GO" id="GO:0008270">
    <property type="term" value="F:zinc ion binding"/>
    <property type="evidence" value="ECO:0007669"/>
    <property type="project" value="UniProtKB-KW"/>
</dbReference>
<feature type="domain" description="C2H2-type" evidence="10">
    <location>
        <begin position="48"/>
        <end position="77"/>
    </location>
</feature>
<evidence type="ECO:0000256" key="2">
    <source>
        <dbReference type="ARBA" id="ARBA00022723"/>
    </source>
</evidence>
<evidence type="ECO:0000313" key="11">
    <source>
        <dbReference type="EMBL" id="KAF2192769.1"/>
    </source>
</evidence>
<proteinExistence type="predicted"/>
<protein>
    <recommendedName>
        <fullName evidence="10">C2H2-type domain-containing protein</fullName>
    </recommendedName>
</protein>
<dbReference type="PROSITE" id="PS50157">
    <property type="entry name" value="ZINC_FINGER_C2H2_2"/>
    <property type="match status" value="5"/>
</dbReference>
<feature type="domain" description="C2H2-type" evidence="10">
    <location>
        <begin position="139"/>
        <end position="170"/>
    </location>
</feature>
<keyword evidence="12" id="KW-1185">Reference proteome</keyword>
<dbReference type="PROSITE" id="PS00028">
    <property type="entry name" value="ZINC_FINGER_C2H2_1"/>
    <property type="match status" value="4"/>
</dbReference>
<dbReference type="Pfam" id="PF00096">
    <property type="entry name" value="zf-C2H2"/>
    <property type="match status" value="4"/>
</dbReference>
<dbReference type="GO" id="GO:0006357">
    <property type="term" value="P:regulation of transcription by RNA polymerase II"/>
    <property type="evidence" value="ECO:0007669"/>
    <property type="project" value="TreeGrafter"/>
</dbReference>
<dbReference type="GO" id="GO:0005634">
    <property type="term" value="C:nucleus"/>
    <property type="evidence" value="ECO:0007669"/>
    <property type="project" value="UniProtKB-SubCell"/>
</dbReference>
<dbReference type="OrthoDB" id="4748970at2759"/>
<evidence type="ECO:0000256" key="7">
    <source>
        <dbReference type="ARBA" id="ARBA00023242"/>
    </source>
</evidence>
<keyword evidence="2" id="KW-0479">Metal-binding</keyword>
<dbReference type="InterPro" id="IPR013087">
    <property type="entry name" value="Znf_C2H2_type"/>
</dbReference>
<dbReference type="AlphaFoldDB" id="A0A6A6EPR3"/>
<feature type="compositionally biased region" description="Polar residues" evidence="9">
    <location>
        <begin position="1"/>
        <end position="12"/>
    </location>
</feature>
<dbReference type="SUPFAM" id="SSF57667">
    <property type="entry name" value="beta-beta-alpha zinc fingers"/>
    <property type="match status" value="3"/>
</dbReference>
<feature type="region of interest" description="Disordered" evidence="9">
    <location>
        <begin position="1"/>
        <end position="27"/>
    </location>
</feature>
<feature type="domain" description="C2H2-type" evidence="10">
    <location>
        <begin position="78"/>
        <end position="108"/>
    </location>
</feature>
<evidence type="ECO:0000256" key="4">
    <source>
        <dbReference type="ARBA" id="ARBA00022833"/>
    </source>
</evidence>
<gene>
    <name evidence="11" type="ORF">K469DRAFT_481390</name>
</gene>
<keyword evidence="7" id="KW-0539">Nucleus</keyword>
<dbReference type="Proteomes" id="UP000800200">
    <property type="component" value="Unassembled WGS sequence"/>
</dbReference>
<reference evidence="11" key="1">
    <citation type="journal article" date="2020" name="Stud. Mycol.">
        <title>101 Dothideomycetes genomes: a test case for predicting lifestyles and emergence of pathogens.</title>
        <authorList>
            <person name="Haridas S."/>
            <person name="Albert R."/>
            <person name="Binder M."/>
            <person name="Bloem J."/>
            <person name="Labutti K."/>
            <person name="Salamov A."/>
            <person name="Andreopoulos B."/>
            <person name="Baker S."/>
            <person name="Barry K."/>
            <person name="Bills G."/>
            <person name="Bluhm B."/>
            <person name="Cannon C."/>
            <person name="Castanera R."/>
            <person name="Culley D."/>
            <person name="Daum C."/>
            <person name="Ezra D."/>
            <person name="Gonzalez J."/>
            <person name="Henrissat B."/>
            <person name="Kuo A."/>
            <person name="Liang C."/>
            <person name="Lipzen A."/>
            <person name="Lutzoni F."/>
            <person name="Magnuson J."/>
            <person name="Mondo S."/>
            <person name="Nolan M."/>
            <person name="Ohm R."/>
            <person name="Pangilinan J."/>
            <person name="Park H.-J."/>
            <person name="Ramirez L."/>
            <person name="Alfaro M."/>
            <person name="Sun H."/>
            <person name="Tritt A."/>
            <person name="Yoshinaga Y."/>
            <person name="Zwiers L.-H."/>
            <person name="Turgeon B."/>
            <person name="Goodwin S."/>
            <person name="Spatafora J."/>
            <person name="Crous P."/>
            <person name="Grigoriev I."/>
        </authorList>
    </citation>
    <scope>NUCLEOTIDE SEQUENCE</scope>
    <source>
        <strain evidence="11">CBS 207.26</strain>
    </source>
</reference>
<dbReference type="InterPro" id="IPR051061">
    <property type="entry name" value="Zinc_finger_trans_reg"/>
</dbReference>
<dbReference type="EMBL" id="ML994615">
    <property type="protein sequence ID" value="KAF2192769.1"/>
    <property type="molecule type" value="Genomic_DNA"/>
</dbReference>
<organism evidence="11 12">
    <name type="scientific">Zopfia rhizophila CBS 207.26</name>
    <dbReference type="NCBI Taxonomy" id="1314779"/>
    <lineage>
        <taxon>Eukaryota</taxon>
        <taxon>Fungi</taxon>
        <taxon>Dikarya</taxon>
        <taxon>Ascomycota</taxon>
        <taxon>Pezizomycotina</taxon>
        <taxon>Dothideomycetes</taxon>
        <taxon>Dothideomycetes incertae sedis</taxon>
        <taxon>Zopfiaceae</taxon>
        <taxon>Zopfia</taxon>
    </lineage>
</organism>
<dbReference type="InterPro" id="IPR036236">
    <property type="entry name" value="Znf_C2H2_sf"/>
</dbReference>